<feature type="region of interest" description="Disordered" evidence="1">
    <location>
        <begin position="604"/>
        <end position="632"/>
    </location>
</feature>
<dbReference type="InterPro" id="IPR036390">
    <property type="entry name" value="WH_DNA-bd_sf"/>
</dbReference>
<dbReference type="AlphaFoldDB" id="A0A443JDM2"/>
<protein>
    <submittedName>
        <fullName evidence="2">MarR family transcriptional regulator</fullName>
    </submittedName>
</protein>
<dbReference type="SUPFAM" id="SSF46785">
    <property type="entry name" value="Winged helix' DNA-binding domain"/>
    <property type="match status" value="1"/>
</dbReference>
<dbReference type="EMBL" id="RBZY01000028">
    <property type="protein sequence ID" value="RWR18649.1"/>
    <property type="molecule type" value="Genomic_DNA"/>
</dbReference>
<evidence type="ECO:0000256" key="1">
    <source>
        <dbReference type="SAM" id="MobiDB-lite"/>
    </source>
</evidence>
<dbReference type="OrthoDB" id="3211423at2"/>
<name>A0A443JDM2_9MICO</name>
<reference evidence="2 3" key="1">
    <citation type="journal article" date="2018" name="Front. Microbiol.">
        <title>Novel Insights Into Bacterial Dimethylsulfoniopropionate Catabolism in the East China Sea.</title>
        <authorList>
            <person name="Liu J."/>
            <person name="Liu J."/>
            <person name="Zhang S.H."/>
            <person name="Liang J."/>
            <person name="Lin H."/>
            <person name="Song D."/>
            <person name="Yang G.P."/>
            <person name="Todd J.D."/>
            <person name="Zhang X.H."/>
        </authorList>
    </citation>
    <scope>NUCLEOTIDE SEQUENCE [LARGE SCALE GENOMIC DNA]</scope>
    <source>
        <strain evidence="2 3">ZYFD042</strain>
    </source>
</reference>
<evidence type="ECO:0000313" key="3">
    <source>
        <dbReference type="Proteomes" id="UP000285970"/>
    </source>
</evidence>
<organism evidence="2 3">
    <name type="scientific">Microbacterium enclense</name>
    <dbReference type="NCBI Taxonomy" id="993073"/>
    <lineage>
        <taxon>Bacteria</taxon>
        <taxon>Bacillati</taxon>
        <taxon>Actinomycetota</taxon>
        <taxon>Actinomycetes</taxon>
        <taxon>Micrococcales</taxon>
        <taxon>Microbacteriaceae</taxon>
        <taxon>Microbacterium</taxon>
    </lineage>
</organism>
<dbReference type="Proteomes" id="UP000285970">
    <property type="component" value="Unassembled WGS sequence"/>
</dbReference>
<accession>A0A443JDM2</accession>
<proteinExistence type="predicted"/>
<gene>
    <name evidence="2" type="ORF">D8Y23_08995</name>
</gene>
<sequence>MVTPIRGRARVLTLVDPTGVSPYSLDEVWAITRRLSPRDDVRAAARAASGEVLNAYDKLWPLNEAPPSTTWAMFLADDDLRFRYLCFDFDASVGDAASDADRFAYWLEQLNVPHLLCLSGPTGGRHVWVHLDVPADADAVRDIAYLTRSLFPSLDLAPLTNPKAGCVRPPYAPHRAGGHSAPVGDLAAITDHAADEDVPGQLHALLVDLGAELPAPSTEDLHNVVRDDAGRPRIRGRRRPLSMAMDLVLHSEAGPDASHTLVRILAAAAHARWSYQDLREQVHSSPGLEHARTRRVGATRQRRSEHQIDKVLTAAWEYAVRFVAAHPLSASGDDEDYRQRTASVAAAVQRALTRADALPGIWATHNSRVEGSHAQRVVLDAICLYMLQSSQHTVEADVRRLSADTGYGRTTVSRALRALTGEDGAGGWLAVVTEAEGVHAKRYRLDSRFSTEESGGERTQAHMRAIANALPLSQALIREISTRLELFAHDVFTAPRSMGRNAGLIYKHTPAGGSATFAELVRRTGLDPDVVRRRVDDLSASGLIERTPGGWRRLSPTARDFVARGRGVDGYLEQRGARYDEERLVWAWWLAEITWMERRAKHRRGKKSYSNESDRPDYAAYPRGPTKRRDHRKARDLVRAGYLERGLALAA</sequence>
<evidence type="ECO:0000313" key="2">
    <source>
        <dbReference type="EMBL" id="RWR18649.1"/>
    </source>
</evidence>
<dbReference type="RefSeq" id="WP_128217815.1">
    <property type="nucleotide sequence ID" value="NZ_RBZY01000028.1"/>
</dbReference>
<comment type="caution">
    <text evidence="2">The sequence shown here is derived from an EMBL/GenBank/DDBJ whole genome shotgun (WGS) entry which is preliminary data.</text>
</comment>